<dbReference type="AlphaFoldDB" id="A0A9J6C5M5"/>
<sequence>MYRLDISDTFLLLYLFTAKIIPALVTYFADKYFNIEIKFKSLSVLSASIQNVTIKWSACEINIAEIALRLKFFNRDFKNPLCLYFEDVIISQTHDNNKNNNIDRVQKYFKVKQNNDEYDQKSKWKRMIPPILMMTLKFLQVRIKNLSMTVLNDEGGPVSTTSIHDIEILFDGCVIRQRRTLLIALALQHIKLEYIAYNKQNPSRKPEQACLAEIILDLSFETEIIWENRILIFKKQHVSINNVQVTFYGGLFDIIEHTMLHTKSTSNTMGNAIDELQQQQEHQKYQELSMSKQPTRMEILIAKLTPHVMSLHAEQIEIKSLNNKESSYHYHLLLYSIDMKVKINHNNTNISNNSSSMKGKIGNLRIYTPSHEVLYLKQLIIDMRVNDEGVVEGSMTLDTIDAVYSHEDIYGWFLKIFTASMKSSRREMILRSIEIGNQKFIEFYHSEFVQNIFAHIVLNFRLELRNVVLILELDDQISSINAEKIRLQVSQLDKLRESPYENYTMNLLFKKRHWHVDTVSESSLCWYMGSKYPRSSGEKKSAYVRGCALYLGNAFVRVGSNQNEEFRVNLRINILQTEYSNKFTQFTVQTAKSFKDFINLFSKLKRKKGKKEVAVVHPSEKSSQKLLKQFLTKVSLNLKIVDCSCFFINRHDVCTFINLSNVLSNDNFNYNLDTLAVSTIDFRKYDSRLSDLDEFSTTYISTSLLKVKLEMTDQIQLCIDFAEKLDCSWNAHFIRHTLSLVRDFRRFKKNLEEALEIEPENKTLLSTSLPLGLDIKKLRNISVKHADVNVDKLMLLINELTGENLFFYNYFN</sequence>
<dbReference type="EMBL" id="JADBJN010000002">
    <property type="protein sequence ID" value="KAG5677484.1"/>
    <property type="molecule type" value="Genomic_DNA"/>
</dbReference>
<gene>
    <name evidence="2" type="ORF">PVAND_007242</name>
</gene>
<dbReference type="Proteomes" id="UP001107558">
    <property type="component" value="Chromosome 2"/>
</dbReference>
<evidence type="ECO:0000313" key="3">
    <source>
        <dbReference type="Proteomes" id="UP001107558"/>
    </source>
</evidence>
<evidence type="ECO:0000256" key="1">
    <source>
        <dbReference type="SAM" id="Phobius"/>
    </source>
</evidence>
<comment type="caution">
    <text evidence="2">The sequence shown here is derived from an EMBL/GenBank/DDBJ whole genome shotgun (WGS) entry which is preliminary data.</text>
</comment>
<reference evidence="2" key="1">
    <citation type="submission" date="2021-03" db="EMBL/GenBank/DDBJ databases">
        <title>Chromosome level genome of the anhydrobiotic midge Polypedilum vanderplanki.</title>
        <authorList>
            <person name="Yoshida Y."/>
            <person name="Kikawada T."/>
            <person name="Gusev O."/>
        </authorList>
    </citation>
    <scope>NUCLEOTIDE SEQUENCE</scope>
    <source>
        <strain evidence="2">NIAS01</strain>
        <tissue evidence="2">Whole body or cell culture</tissue>
    </source>
</reference>
<evidence type="ECO:0000313" key="2">
    <source>
        <dbReference type="EMBL" id="KAG5677484.1"/>
    </source>
</evidence>
<organism evidence="2 3">
    <name type="scientific">Polypedilum vanderplanki</name>
    <name type="common">Sleeping chironomid midge</name>
    <dbReference type="NCBI Taxonomy" id="319348"/>
    <lineage>
        <taxon>Eukaryota</taxon>
        <taxon>Metazoa</taxon>
        <taxon>Ecdysozoa</taxon>
        <taxon>Arthropoda</taxon>
        <taxon>Hexapoda</taxon>
        <taxon>Insecta</taxon>
        <taxon>Pterygota</taxon>
        <taxon>Neoptera</taxon>
        <taxon>Endopterygota</taxon>
        <taxon>Diptera</taxon>
        <taxon>Nematocera</taxon>
        <taxon>Chironomoidea</taxon>
        <taxon>Chironomidae</taxon>
        <taxon>Chironominae</taxon>
        <taxon>Polypedilum</taxon>
        <taxon>Polypedilum</taxon>
    </lineage>
</organism>
<dbReference type="InterPro" id="IPR045167">
    <property type="entry name" value="Hobbit"/>
</dbReference>
<accession>A0A9J6C5M5</accession>
<keyword evidence="1" id="KW-0472">Membrane</keyword>
<dbReference type="Pfam" id="PF10344">
    <property type="entry name" value="Hobbit"/>
    <property type="match status" value="1"/>
</dbReference>
<feature type="transmembrane region" description="Helical" evidence="1">
    <location>
        <begin position="12"/>
        <end position="29"/>
    </location>
</feature>
<keyword evidence="1" id="KW-1133">Transmembrane helix</keyword>
<keyword evidence="3" id="KW-1185">Reference proteome</keyword>
<protein>
    <submittedName>
        <fullName evidence="2">Uncharacterized protein</fullName>
    </submittedName>
</protein>
<proteinExistence type="predicted"/>
<dbReference type="OrthoDB" id="1562405at2759"/>
<keyword evidence="1" id="KW-0812">Transmembrane</keyword>
<name>A0A9J6C5M5_POLVA</name>